<gene>
    <name evidence="2" type="ORF">GOODEAATRI_033382</name>
</gene>
<dbReference type="EMBL" id="JAHRIO010066860">
    <property type="protein sequence ID" value="MEQ2180205.1"/>
    <property type="molecule type" value="Genomic_DNA"/>
</dbReference>
<name>A0ABV0P9S4_9TELE</name>
<feature type="compositionally biased region" description="Polar residues" evidence="1">
    <location>
        <begin position="47"/>
        <end position="58"/>
    </location>
</feature>
<feature type="non-terminal residue" evidence="2">
    <location>
        <position position="58"/>
    </location>
</feature>
<feature type="non-terminal residue" evidence="2">
    <location>
        <position position="1"/>
    </location>
</feature>
<evidence type="ECO:0000313" key="2">
    <source>
        <dbReference type="EMBL" id="MEQ2180205.1"/>
    </source>
</evidence>
<protein>
    <submittedName>
        <fullName evidence="2">Uncharacterized protein</fullName>
    </submittedName>
</protein>
<evidence type="ECO:0000313" key="3">
    <source>
        <dbReference type="Proteomes" id="UP001476798"/>
    </source>
</evidence>
<keyword evidence="3" id="KW-1185">Reference proteome</keyword>
<sequence length="58" mass="6450">EPPQQHQQARLQAQIARVLTSFLQQPSSPPESHGKEADSSAGRRNTAGDSQRWISVRK</sequence>
<reference evidence="2 3" key="1">
    <citation type="submission" date="2021-06" db="EMBL/GenBank/DDBJ databases">
        <authorList>
            <person name="Palmer J.M."/>
        </authorList>
    </citation>
    <scope>NUCLEOTIDE SEQUENCE [LARGE SCALE GENOMIC DNA]</scope>
    <source>
        <strain evidence="2 3">GA_2019</strain>
        <tissue evidence="2">Muscle</tissue>
    </source>
</reference>
<dbReference type="Proteomes" id="UP001476798">
    <property type="component" value="Unassembled WGS sequence"/>
</dbReference>
<evidence type="ECO:0000256" key="1">
    <source>
        <dbReference type="SAM" id="MobiDB-lite"/>
    </source>
</evidence>
<proteinExistence type="predicted"/>
<organism evidence="2 3">
    <name type="scientific">Goodea atripinnis</name>
    <dbReference type="NCBI Taxonomy" id="208336"/>
    <lineage>
        <taxon>Eukaryota</taxon>
        <taxon>Metazoa</taxon>
        <taxon>Chordata</taxon>
        <taxon>Craniata</taxon>
        <taxon>Vertebrata</taxon>
        <taxon>Euteleostomi</taxon>
        <taxon>Actinopterygii</taxon>
        <taxon>Neopterygii</taxon>
        <taxon>Teleostei</taxon>
        <taxon>Neoteleostei</taxon>
        <taxon>Acanthomorphata</taxon>
        <taxon>Ovalentaria</taxon>
        <taxon>Atherinomorphae</taxon>
        <taxon>Cyprinodontiformes</taxon>
        <taxon>Goodeidae</taxon>
        <taxon>Goodea</taxon>
    </lineage>
</organism>
<feature type="region of interest" description="Disordered" evidence="1">
    <location>
        <begin position="23"/>
        <end position="58"/>
    </location>
</feature>
<comment type="caution">
    <text evidence="2">The sequence shown here is derived from an EMBL/GenBank/DDBJ whole genome shotgun (WGS) entry which is preliminary data.</text>
</comment>
<accession>A0ABV0P9S4</accession>